<dbReference type="PANTHER" id="PTHR43268:SF3">
    <property type="entry name" value="RHODANESE-LIKE DOMAIN-CONTAINING PROTEIN 7-RELATED"/>
    <property type="match status" value="1"/>
</dbReference>
<dbReference type="InterPro" id="IPR040503">
    <property type="entry name" value="TRHO_N"/>
</dbReference>
<keyword evidence="1" id="KW-0175">Coiled coil</keyword>
<name>A0AAX4P211_9CHLO</name>
<dbReference type="InterPro" id="IPR022111">
    <property type="entry name" value="Rhodanese_C"/>
</dbReference>
<dbReference type="SMART" id="SM00450">
    <property type="entry name" value="RHOD"/>
    <property type="match status" value="1"/>
</dbReference>
<dbReference type="Pfam" id="PF17773">
    <property type="entry name" value="UPF0176_N"/>
    <property type="match status" value="1"/>
</dbReference>
<evidence type="ECO:0000313" key="4">
    <source>
        <dbReference type="EMBL" id="WZN60105.1"/>
    </source>
</evidence>
<dbReference type="PANTHER" id="PTHR43268">
    <property type="entry name" value="THIOSULFATE SULFURTRANSFERASE/RHODANESE-LIKE DOMAIN-CONTAINING PROTEIN 2"/>
    <property type="match status" value="1"/>
</dbReference>
<feature type="coiled-coil region" evidence="1">
    <location>
        <begin position="428"/>
        <end position="462"/>
    </location>
</feature>
<evidence type="ECO:0000256" key="2">
    <source>
        <dbReference type="SAM" id="MobiDB-lite"/>
    </source>
</evidence>
<evidence type="ECO:0000313" key="5">
    <source>
        <dbReference type="Proteomes" id="UP001472866"/>
    </source>
</evidence>
<keyword evidence="5" id="KW-1185">Reference proteome</keyword>
<dbReference type="InterPro" id="IPR020936">
    <property type="entry name" value="TrhO"/>
</dbReference>
<dbReference type="Gene3D" id="3.40.250.10">
    <property type="entry name" value="Rhodanese-like domain"/>
    <property type="match status" value="1"/>
</dbReference>
<reference evidence="4 5" key="1">
    <citation type="submission" date="2024-03" db="EMBL/GenBank/DDBJ databases">
        <title>Complete genome sequence of the green alga Chloropicon roscoffensis RCC1871.</title>
        <authorList>
            <person name="Lemieux C."/>
            <person name="Pombert J.-F."/>
            <person name="Otis C."/>
            <person name="Turmel M."/>
        </authorList>
    </citation>
    <scope>NUCLEOTIDE SEQUENCE [LARGE SCALE GENOMIC DNA]</scope>
    <source>
        <strain evidence="4 5">RCC1871</strain>
    </source>
</reference>
<dbReference type="Pfam" id="PF00581">
    <property type="entry name" value="Rhodanese"/>
    <property type="match status" value="1"/>
</dbReference>
<sequence length="477" mass="52619">MAATVVRSASGFRGSTGGGARERAEAGRARVPAQSLAGRNLDRLSKTMGTVGSPGCPQGRKVAQLAKRSFQRKALTTGSVYCSAAAGDGEGVAEPPKYCVVNFYHLVDVADEKAELEAHEAFLGEAKLDVKGRVFISEHGVNAQLSGPEADAVRYAEWIKSRPNFSDLCYRVFPSPGHAFPKLVLRNKALVSLLREMDDLPVTKPDQRAEKVSPQRWRAMLEEASSEKGQPGDGDGRLKPLLIDVRNDYEWDTGHFQGAERPNEYNFIETPVGQDVYGGLGDVEKERPIMMYCTGGIRCDIYSTVMRRQGFKNLYTLEGGIQNYLREEGPDHWKGSLYVFDSRMAVPPHLDSTREDGSLSAVAPCAICGGTAEAPHLNCANVDCNKLFLACEKCKPKYSGCCCKKCTNAPRLLRPIKKDGYYAKLHTYSETDDELKRQREDREALEEKIRRKKAAKAAAEAAGVPLPKKWGKKYLKM</sequence>
<accession>A0AAX4P211</accession>
<dbReference type="SUPFAM" id="SSF52821">
    <property type="entry name" value="Rhodanese/Cell cycle control phosphatase"/>
    <property type="match status" value="1"/>
</dbReference>
<dbReference type="EMBL" id="CP151502">
    <property type="protein sequence ID" value="WZN60105.1"/>
    <property type="molecule type" value="Genomic_DNA"/>
</dbReference>
<feature type="region of interest" description="Disordered" evidence="2">
    <location>
        <begin position="1"/>
        <end position="36"/>
    </location>
</feature>
<evidence type="ECO:0000256" key="1">
    <source>
        <dbReference type="SAM" id="Coils"/>
    </source>
</evidence>
<dbReference type="InterPro" id="IPR036873">
    <property type="entry name" value="Rhodanese-like_dom_sf"/>
</dbReference>
<dbReference type="InterPro" id="IPR001763">
    <property type="entry name" value="Rhodanese-like_dom"/>
</dbReference>
<dbReference type="AlphaFoldDB" id="A0AAX4P211"/>
<dbReference type="Pfam" id="PF12368">
    <property type="entry name" value="Rhodanese_C"/>
    <property type="match status" value="1"/>
</dbReference>
<proteinExistence type="predicted"/>
<dbReference type="PROSITE" id="PS50206">
    <property type="entry name" value="RHODANESE_3"/>
    <property type="match status" value="1"/>
</dbReference>
<protein>
    <submittedName>
        <fullName evidence="4">Rhodanese domain-containing protein</fullName>
    </submittedName>
</protein>
<dbReference type="Proteomes" id="UP001472866">
    <property type="component" value="Chromosome 02"/>
</dbReference>
<organism evidence="4 5">
    <name type="scientific">Chloropicon roscoffensis</name>
    <dbReference type="NCBI Taxonomy" id="1461544"/>
    <lineage>
        <taxon>Eukaryota</taxon>
        <taxon>Viridiplantae</taxon>
        <taxon>Chlorophyta</taxon>
        <taxon>Chloropicophyceae</taxon>
        <taxon>Chloropicales</taxon>
        <taxon>Chloropicaceae</taxon>
        <taxon>Chloropicon</taxon>
    </lineage>
</organism>
<evidence type="ECO:0000259" key="3">
    <source>
        <dbReference type="PROSITE" id="PS50206"/>
    </source>
</evidence>
<feature type="domain" description="Rhodanese" evidence="3">
    <location>
        <begin position="239"/>
        <end position="333"/>
    </location>
</feature>
<gene>
    <name evidence="4" type="ORF">HKI87_02g16330</name>
</gene>
<dbReference type="Gene3D" id="3.30.70.100">
    <property type="match status" value="1"/>
</dbReference>